<dbReference type="PATRIC" id="fig|1028801.3.peg.5400"/>
<evidence type="ECO:0000256" key="2">
    <source>
        <dbReference type="ARBA" id="ARBA00022741"/>
    </source>
</evidence>
<dbReference type="AlphaFoldDB" id="A0A068THN3"/>
<dbReference type="GO" id="GO:0016887">
    <property type="term" value="F:ATP hydrolysis activity"/>
    <property type="evidence" value="ECO:0007669"/>
    <property type="project" value="InterPro"/>
</dbReference>
<keyword evidence="5" id="KW-0614">Plasmid</keyword>
<dbReference type="CDD" id="cd03219">
    <property type="entry name" value="ABC_Mj1267_LivG_branched"/>
    <property type="match status" value="1"/>
</dbReference>
<evidence type="ECO:0000313" key="6">
    <source>
        <dbReference type="Proteomes" id="UP000028186"/>
    </source>
</evidence>
<dbReference type="InterPro" id="IPR003439">
    <property type="entry name" value="ABC_transporter-like_ATP-bd"/>
</dbReference>
<evidence type="ECO:0000256" key="1">
    <source>
        <dbReference type="ARBA" id="ARBA00022448"/>
    </source>
</evidence>
<dbReference type="SMART" id="SM00382">
    <property type="entry name" value="AAA"/>
    <property type="match status" value="1"/>
</dbReference>
<dbReference type="Gene3D" id="3.40.50.300">
    <property type="entry name" value="P-loop containing nucleotide triphosphate hydrolases"/>
    <property type="match status" value="1"/>
</dbReference>
<dbReference type="InterPro" id="IPR027417">
    <property type="entry name" value="P-loop_NTPase"/>
</dbReference>
<proteinExistence type="predicted"/>
<accession>A0A068THN3</accession>
<dbReference type="eggNOG" id="COG0411">
    <property type="taxonomic scope" value="Bacteria"/>
</dbReference>
<dbReference type="InterPro" id="IPR051120">
    <property type="entry name" value="ABC_AA/LPS_Transport"/>
</dbReference>
<reference evidence="6" key="1">
    <citation type="journal article" date="2014" name="BMC Genomics">
        <title>Genome sequencing of two Neorhizobium galegae strains reveals a noeT gene responsible for the unusual acetylation of the nodulation factors.</title>
        <authorList>
            <person name="Osterman J."/>
            <person name="Marsh J."/>
            <person name="Laine P.K."/>
            <person name="Zeng Z."/>
            <person name="Alatalo E."/>
            <person name="Sullivan J.T."/>
            <person name="Young J.P."/>
            <person name="Thomas-Oates J."/>
            <person name="Paulin L."/>
            <person name="Lindstrom K."/>
        </authorList>
    </citation>
    <scope>NUCLEOTIDE SEQUENCE [LARGE SCALE GENOMIC DNA]</scope>
    <source>
        <strain evidence="6">HAMBI 1141</strain>
        <plasmid evidence="6">II</plasmid>
    </source>
</reference>
<protein>
    <submittedName>
        <fullName evidence="5">High-affinity branched-chain amino acid transport ATP-binding proteinlivG</fullName>
    </submittedName>
</protein>
<dbReference type="EMBL" id="HG938356">
    <property type="protein sequence ID" value="CDN57629.1"/>
    <property type="molecule type" value="Genomic_DNA"/>
</dbReference>
<dbReference type="KEGG" id="ngl:RG1141_PA07970"/>
<gene>
    <name evidence="5" type="ORF">RG1141_PA07970</name>
</gene>
<evidence type="ECO:0000313" key="5">
    <source>
        <dbReference type="EMBL" id="CDN57629.1"/>
    </source>
</evidence>
<keyword evidence="3 5" id="KW-0067">ATP-binding</keyword>
<dbReference type="Pfam" id="PF00005">
    <property type="entry name" value="ABC_tran"/>
    <property type="match status" value="1"/>
</dbReference>
<dbReference type="Pfam" id="PF12399">
    <property type="entry name" value="BCA_ABC_TP_C"/>
    <property type="match status" value="1"/>
</dbReference>
<keyword evidence="1" id="KW-0813">Transport</keyword>
<dbReference type="InterPro" id="IPR003593">
    <property type="entry name" value="AAA+_ATPase"/>
</dbReference>
<sequence>MTTEKKPMAPIIQAEALTKHFEGMVALNALDFSVNEGEIVGLIGPNGSGKSTVVNLLTGVLAPTSGRVLIDGKDFSGTAPHLIAMHGVVRTFQMIRLFASLTVEQNIVLALQEQSGPGYVSSFLNRRNARAWREQATSQARDMLALFEMEKHATKLATDLSIGQQRMVELARGLATSPRIFILDEPAAGLSPINVDRLIEMIRRMRDDFRVTVLLVEHVMRVVQSVCDRVVVLDYGQKIADGMPDHVVRDPKVIEAYIGLGRASHA</sequence>
<dbReference type="Proteomes" id="UP000028186">
    <property type="component" value="Plasmid pHAMBI1141a"/>
</dbReference>
<dbReference type="FunFam" id="3.40.50.300:FF:000421">
    <property type="entry name" value="Branched-chain amino acid ABC transporter ATP-binding protein"/>
    <property type="match status" value="1"/>
</dbReference>
<feature type="domain" description="ABC transporter" evidence="4">
    <location>
        <begin position="12"/>
        <end position="260"/>
    </location>
</feature>
<dbReference type="SUPFAM" id="SSF52540">
    <property type="entry name" value="P-loop containing nucleoside triphosphate hydrolases"/>
    <property type="match status" value="1"/>
</dbReference>
<dbReference type="GO" id="GO:0005524">
    <property type="term" value="F:ATP binding"/>
    <property type="evidence" value="ECO:0007669"/>
    <property type="project" value="UniProtKB-KW"/>
</dbReference>
<dbReference type="GO" id="GO:0005886">
    <property type="term" value="C:plasma membrane"/>
    <property type="evidence" value="ECO:0007669"/>
    <property type="project" value="TreeGrafter"/>
</dbReference>
<keyword evidence="2" id="KW-0547">Nucleotide-binding</keyword>
<name>A0A068THN3_NEOGA</name>
<geneLocation type="plasmid" evidence="6">
    <name>II</name>
</geneLocation>
<dbReference type="PANTHER" id="PTHR45772:SF9">
    <property type="entry name" value="CONSERVED COMPONENT OF ABC TRANSPORTER FOR NATURAL AMINO ACIDS"/>
    <property type="match status" value="1"/>
</dbReference>
<evidence type="ECO:0000259" key="4">
    <source>
        <dbReference type="PROSITE" id="PS50893"/>
    </source>
</evidence>
<organism evidence="5 6">
    <name type="scientific">Neorhizobium galegae bv. officinalis bv. officinalis str. HAMBI 1141</name>
    <dbReference type="NCBI Taxonomy" id="1028801"/>
    <lineage>
        <taxon>Bacteria</taxon>
        <taxon>Pseudomonadati</taxon>
        <taxon>Pseudomonadota</taxon>
        <taxon>Alphaproteobacteria</taxon>
        <taxon>Hyphomicrobiales</taxon>
        <taxon>Rhizobiaceae</taxon>
        <taxon>Rhizobium/Agrobacterium group</taxon>
        <taxon>Neorhizobium</taxon>
    </lineage>
</organism>
<dbReference type="InterPro" id="IPR032823">
    <property type="entry name" value="BCA_ABC_TP_C"/>
</dbReference>
<dbReference type="HOGENOM" id="CLU_000604_1_2_5"/>
<dbReference type="PROSITE" id="PS50893">
    <property type="entry name" value="ABC_TRANSPORTER_2"/>
    <property type="match status" value="1"/>
</dbReference>
<evidence type="ECO:0000256" key="3">
    <source>
        <dbReference type="ARBA" id="ARBA00022840"/>
    </source>
</evidence>
<dbReference type="PANTHER" id="PTHR45772">
    <property type="entry name" value="CONSERVED COMPONENT OF ABC TRANSPORTER FOR NATURAL AMINO ACIDS-RELATED"/>
    <property type="match status" value="1"/>
</dbReference>